<protein>
    <submittedName>
        <fullName evidence="1">Uncharacterized protein</fullName>
    </submittedName>
</protein>
<evidence type="ECO:0000313" key="1">
    <source>
        <dbReference type="EMBL" id="GIY03226.1"/>
    </source>
</evidence>
<name>A0AAV4Q272_9ARAC</name>
<evidence type="ECO:0000313" key="2">
    <source>
        <dbReference type="Proteomes" id="UP001054837"/>
    </source>
</evidence>
<proteinExistence type="predicted"/>
<reference evidence="1 2" key="1">
    <citation type="submission" date="2021-06" db="EMBL/GenBank/DDBJ databases">
        <title>Caerostris darwini draft genome.</title>
        <authorList>
            <person name="Kono N."/>
            <person name="Arakawa K."/>
        </authorList>
    </citation>
    <scope>NUCLEOTIDE SEQUENCE [LARGE SCALE GENOMIC DNA]</scope>
</reference>
<dbReference type="EMBL" id="BPLQ01003787">
    <property type="protein sequence ID" value="GIY03226.1"/>
    <property type="molecule type" value="Genomic_DNA"/>
</dbReference>
<dbReference type="AlphaFoldDB" id="A0AAV4Q272"/>
<organism evidence="1 2">
    <name type="scientific">Caerostris darwini</name>
    <dbReference type="NCBI Taxonomy" id="1538125"/>
    <lineage>
        <taxon>Eukaryota</taxon>
        <taxon>Metazoa</taxon>
        <taxon>Ecdysozoa</taxon>
        <taxon>Arthropoda</taxon>
        <taxon>Chelicerata</taxon>
        <taxon>Arachnida</taxon>
        <taxon>Araneae</taxon>
        <taxon>Araneomorphae</taxon>
        <taxon>Entelegynae</taxon>
        <taxon>Araneoidea</taxon>
        <taxon>Araneidae</taxon>
        <taxon>Caerostris</taxon>
    </lineage>
</organism>
<accession>A0AAV4Q272</accession>
<comment type="caution">
    <text evidence="1">The sequence shown here is derived from an EMBL/GenBank/DDBJ whole genome shotgun (WGS) entry which is preliminary data.</text>
</comment>
<sequence>MDVKDRLQGVLPKSGRRLSSSIDLPTWGGWMDPSHHSVAVKRSQCGDYLANVQLHYEESTQEPDMHPIKRDIGLLGTGICIGINDLIPSLPIARIENRGAHWDLKRFDEWTLECVFNIYFWLRGAITEISSLKSVDYTLKNFEIFDGVC</sequence>
<keyword evidence="2" id="KW-1185">Reference proteome</keyword>
<gene>
    <name evidence="1" type="ORF">CDAR_98941</name>
</gene>
<dbReference type="Proteomes" id="UP001054837">
    <property type="component" value="Unassembled WGS sequence"/>
</dbReference>